<protein>
    <submittedName>
        <fullName evidence="9">ABC transporter permease</fullName>
    </submittedName>
</protein>
<keyword evidence="3" id="KW-1003">Cell membrane</keyword>
<dbReference type="CDD" id="cd06261">
    <property type="entry name" value="TM_PBP2"/>
    <property type="match status" value="1"/>
</dbReference>
<dbReference type="GO" id="GO:0055085">
    <property type="term" value="P:transmembrane transport"/>
    <property type="evidence" value="ECO:0007669"/>
    <property type="project" value="InterPro"/>
</dbReference>
<sequence length="513" mass="54113">MVGFILRRIAVSILVLVAASFIMYVLAANAGDPLQDLRGSSSPNKDQLIAARTAALDLDVPPPLRWFLWLGGALQCLVPFGGCDLGLTLSNAPVTTILPAAMLATIQLVSVSFVLAIILGVVVGIATALRQYSGFDLSVTFISFFLYSLPSFLVAVLLKEFIAIGFNNFLQGGSGIPVPMILIISLVAGLVWQVLVGGDLRRRLVTFVVSAVATGAVLAYVSFTGWFQDPGLGLVGVLVLTAGIVYCTVAVAAGFANKRALLGGVIAGAIAIVSYFAFQGLFDVSSGGTIALLAVATVIVGVIIGYAVGGNDRGQNIKVSVIVSVLSAGVVLLDRYMQSWNAYISSPRINGRPIATVGASTPGFQGDFWLQGIDTFTHLLLPTISLLLISFASYTRYARAGLLEVLGQDYIRTARAKGLPERTVIVRHAFRNMLIPIATLVATDVGALLGGAIITERVFAISGMGALFNASLQRIDLNPIMGYFIVIAITAVLFNFLADLAYAALDPRVRVRA</sequence>
<evidence type="ECO:0000313" key="10">
    <source>
        <dbReference type="Proteomes" id="UP000244978"/>
    </source>
</evidence>
<dbReference type="InterPro" id="IPR000515">
    <property type="entry name" value="MetI-like"/>
</dbReference>
<evidence type="ECO:0000256" key="4">
    <source>
        <dbReference type="ARBA" id="ARBA00022692"/>
    </source>
</evidence>
<feature type="transmembrane region" description="Helical" evidence="7">
    <location>
        <begin position="290"/>
        <end position="309"/>
    </location>
</feature>
<evidence type="ECO:0000256" key="3">
    <source>
        <dbReference type="ARBA" id="ARBA00022475"/>
    </source>
</evidence>
<feature type="transmembrane region" description="Helical" evidence="7">
    <location>
        <begin position="260"/>
        <end position="278"/>
    </location>
</feature>
<feature type="transmembrane region" description="Helical" evidence="7">
    <location>
        <begin position="178"/>
        <end position="197"/>
    </location>
</feature>
<comment type="similarity">
    <text evidence="7">Belongs to the binding-protein-dependent transport system permease family.</text>
</comment>
<feature type="transmembrane region" description="Helical" evidence="7">
    <location>
        <begin position="232"/>
        <end position="253"/>
    </location>
</feature>
<feature type="transmembrane region" description="Helical" evidence="7">
    <location>
        <begin position="437"/>
        <end position="460"/>
    </location>
</feature>
<dbReference type="EMBL" id="QEEX01000001">
    <property type="protein sequence ID" value="PWB97190.1"/>
    <property type="molecule type" value="Genomic_DNA"/>
</dbReference>
<dbReference type="InterPro" id="IPR035906">
    <property type="entry name" value="MetI-like_sf"/>
</dbReference>
<comment type="caution">
    <text evidence="9">The sequence shown here is derived from an EMBL/GenBank/DDBJ whole genome shotgun (WGS) entry which is preliminary data.</text>
</comment>
<dbReference type="GO" id="GO:0005886">
    <property type="term" value="C:plasma membrane"/>
    <property type="evidence" value="ECO:0007669"/>
    <property type="project" value="UniProtKB-SubCell"/>
</dbReference>
<dbReference type="Gene3D" id="1.10.3720.10">
    <property type="entry name" value="MetI-like"/>
    <property type="match status" value="1"/>
</dbReference>
<name>A0A2U1SZZ5_9MICO</name>
<evidence type="ECO:0000313" key="9">
    <source>
        <dbReference type="EMBL" id="PWB97190.1"/>
    </source>
</evidence>
<feature type="transmembrane region" description="Helical" evidence="7">
    <location>
        <begin position="480"/>
        <end position="505"/>
    </location>
</feature>
<keyword evidence="10" id="KW-1185">Reference proteome</keyword>
<dbReference type="Pfam" id="PF00528">
    <property type="entry name" value="BPD_transp_1"/>
    <property type="match status" value="1"/>
</dbReference>
<comment type="subcellular location">
    <subcellularLocation>
        <location evidence="1 7">Cell membrane</location>
        <topology evidence="1 7">Multi-pass membrane protein</topology>
    </subcellularLocation>
</comment>
<dbReference type="Proteomes" id="UP000244978">
    <property type="component" value="Unassembled WGS sequence"/>
</dbReference>
<evidence type="ECO:0000256" key="6">
    <source>
        <dbReference type="ARBA" id="ARBA00023136"/>
    </source>
</evidence>
<feature type="transmembrane region" description="Helical" evidence="7">
    <location>
        <begin position="97"/>
        <end position="125"/>
    </location>
</feature>
<dbReference type="PANTHER" id="PTHR43163:SF6">
    <property type="entry name" value="DIPEPTIDE TRANSPORT SYSTEM PERMEASE PROTEIN DPPB-RELATED"/>
    <property type="match status" value="1"/>
</dbReference>
<proteinExistence type="inferred from homology"/>
<feature type="transmembrane region" description="Helical" evidence="7">
    <location>
        <begin position="316"/>
        <end position="333"/>
    </location>
</feature>
<dbReference type="PROSITE" id="PS50928">
    <property type="entry name" value="ABC_TM1"/>
    <property type="match status" value="1"/>
</dbReference>
<feature type="transmembrane region" description="Helical" evidence="7">
    <location>
        <begin position="376"/>
        <end position="394"/>
    </location>
</feature>
<keyword evidence="2 7" id="KW-0813">Transport</keyword>
<accession>A0A2U1SZZ5</accession>
<feature type="transmembrane region" description="Helical" evidence="7">
    <location>
        <begin position="137"/>
        <end position="158"/>
    </location>
</feature>
<evidence type="ECO:0000256" key="1">
    <source>
        <dbReference type="ARBA" id="ARBA00004651"/>
    </source>
</evidence>
<evidence type="ECO:0000256" key="7">
    <source>
        <dbReference type="RuleBase" id="RU363032"/>
    </source>
</evidence>
<keyword evidence="5 7" id="KW-1133">Transmembrane helix</keyword>
<dbReference type="PANTHER" id="PTHR43163">
    <property type="entry name" value="DIPEPTIDE TRANSPORT SYSTEM PERMEASE PROTEIN DPPB-RELATED"/>
    <property type="match status" value="1"/>
</dbReference>
<dbReference type="AlphaFoldDB" id="A0A2U1SZZ5"/>
<reference evidence="10" key="1">
    <citation type="submission" date="2018-04" db="EMBL/GenBank/DDBJ databases">
        <authorList>
            <person name="Liu S."/>
            <person name="Wang Z."/>
            <person name="Li J."/>
        </authorList>
    </citation>
    <scope>NUCLEOTIDE SEQUENCE [LARGE SCALE GENOMIC DNA]</scope>
    <source>
        <strain evidence="10">S1194</strain>
    </source>
</reference>
<gene>
    <name evidence="9" type="ORF">DF220_04570</name>
</gene>
<evidence type="ECO:0000256" key="5">
    <source>
        <dbReference type="ARBA" id="ARBA00022989"/>
    </source>
</evidence>
<feature type="domain" description="ABC transmembrane type-1" evidence="8">
    <location>
        <begin position="102"/>
        <end position="498"/>
    </location>
</feature>
<keyword evidence="6 7" id="KW-0472">Membrane</keyword>
<evidence type="ECO:0000259" key="8">
    <source>
        <dbReference type="PROSITE" id="PS50928"/>
    </source>
</evidence>
<organism evidence="9 10">
    <name type="scientific">Homoserinimonas hongtaonis</name>
    <dbReference type="NCBI Taxonomy" id="2079791"/>
    <lineage>
        <taxon>Bacteria</taxon>
        <taxon>Bacillati</taxon>
        <taxon>Actinomycetota</taxon>
        <taxon>Actinomycetes</taxon>
        <taxon>Micrococcales</taxon>
        <taxon>Microbacteriaceae</taxon>
        <taxon>Homoserinimonas</taxon>
    </lineage>
</organism>
<feature type="transmembrane region" description="Helical" evidence="7">
    <location>
        <begin position="204"/>
        <end position="226"/>
    </location>
</feature>
<evidence type="ECO:0000256" key="2">
    <source>
        <dbReference type="ARBA" id="ARBA00022448"/>
    </source>
</evidence>
<keyword evidence="4 7" id="KW-0812">Transmembrane</keyword>